<evidence type="ECO:0000256" key="2">
    <source>
        <dbReference type="ARBA" id="ARBA00022763"/>
    </source>
</evidence>
<evidence type="ECO:0000256" key="1">
    <source>
        <dbReference type="ARBA" id="ARBA00004123"/>
    </source>
</evidence>
<evidence type="ECO:0000256" key="5">
    <source>
        <dbReference type="ARBA" id="ARBA00023242"/>
    </source>
</evidence>
<proteinExistence type="evidence at transcript level"/>
<dbReference type="Gene3D" id="2.170.210.10">
    <property type="entry name" value="DNA double-strand break repair and VJ recombination XRCC4, N-terminal"/>
    <property type="match status" value="1"/>
</dbReference>
<dbReference type="GO" id="GO:0005958">
    <property type="term" value="C:DNA-dependent protein kinase-DNA ligase 4 complex"/>
    <property type="evidence" value="ECO:0007669"/>
    <property type="project" value="TreeGrafter"/>
</dbReference>
<evidence type="ECO:0000256" key="4">
    <source>
        <dbReference type="ARBA" id="ARBA00023204"/>
    </source>
</evidence>
<protein>
    <submittedName>
        <fullName evidence="9">Putative DNA repair protein XRCC4</fullName>
    </submittedName>
</protein>
<evidence type="ECO:0000256" key="6">
    <source>
        <dbReference type="ARBA" id="ARBA00025728"/>
    </source>
</evidence>
<dbReference type="GO" id="GO:0006303">
    <property type="term" value="P:double-strand break repair via nonhomologous end joining"/>
    <property type="evidence" value="ECO:0007669"/>
    <property type="project" value="TreeGrafter"/>
</dbReference>
<feature type="domain" description="XRCC4 N-terminal" evidence="8">
    <location>
        <begin position="17"/>
        <end position="108"/>
    </location>
</feature>
<organism evidence="9">
    <name type="scientific">Reticulitermes speratus</name>
    <dbReference type="NCBI Taxonomy" id="60591"/>
    <lineage>
        <taxon>Eukaryota</taxon>
        <taxon>Metazoa</taxon>
        <taxon>Ecdysozoa</taxon>
        <taxon>Arthropoda</taxon>
        <taxon>Hexapoda</taxon>
        <taxon>Insecta</taxon>
        <taxon>Pterygota</taxon>
        <taxon>Neoptera</taxon>
        <taxon>Polyneoptera</taxon>
        <taxon>Dictyoptera</taxon>
        <taxon>Blattodea</taxon>
        <taxon>Blattoidea</taxon>
        <taxon>Termitoidae</taxon>
        <taxon>Rhinotermitidae</taxon>
        <taxon>Reticulitermes</taxon>
        <taxon>Frontotermes</taxon>
    </lineage>
</organism>
<evidence type="ECO:0000313" key="9">
    <source>
        <dbReference type="EMBL" id="BBA93666.1"/>
    </source>
</evidence>
<keyword evidence="3" id="KW-0233">DNA recombination</keyword>
<reference evidence="9" key="2">
    <citation type="submission" date="2017-10" db="EMBL/GenBank/DDBJ databases">
        <title>High Expression of DNA Repair Genes in Long-Lived Termite King.</title>
        <authorList>
            <person name="Tasaki E."/>
            <person name="Mitaka Y."/>
            <person name="Nozaki T."/>
            <person name="Kobayashi K."/>
            <person name="Matsuura K."/>
            <person name="Iuchi Y."/>
        </authorList>
    </citation>
    <scope>NUCLEOTIDE SEQUENCE</scope>
</reference>
<accession>A0A2Z5TRB8</accession>
<dbReference type="GO" id="GO:0006310">
    <property type="term" value="P:DNA recombination"/>
    <property type="evidence" value="ECO:0007669"/>
    <property type="project" value="UniProtKB-KW"/>
</dbReference>
<comment type="similarity">
    <text evidence="6">Belongs to the XRCC4-XLF family. XRCC4 subfamily.</text>
</comment>
<feature type="compositionally biased region" description="Polar residues" evidence="7">
    <location>
        <begin position="195"/>
        <end position="218"/>
    </location>
</feature>
<dbReference type="InterPro" id="IPR014751">
    <property type="entry name" value="XRCC4-like_C"/>
</dbReference>
<keyword evidence="2" id="KW-0227">DNA damage</keyword>
<evidence type="ECO:0000256" key="7">
    <source>
        <dbReference type="SAM" id="MobiDB-lite"/>
    </source>
</evidence>
<dbReference type="GO" id="GO:0003677">
    <property type="term" value="F:DNA binding"/>
    <property type="evidence" value="ECO:0007669"/>
    <property type="project" value="InterPro"/>
</dbReference>
<comment type="subcellular location">
    <subcellularLocation>
        <location evidence="1">Nucleus</location>
    </subcellularLocation>
</comment>
<reference evidence="9" key="1">
    <citation type="journal article" date="2016" name="PLoS ONE">
        <title>Caste-Specific and Sex-Specific Expression of Chemoreceptor Genes in a Termite.</title>
        <authorList>
            <person name="Mitaka Y."/>
            <person name="Kobayashi K."/>
            <person name="Mikheyev A."/>
            <person name="Tin M.M.Y."/>
            <person name="Watanabe Y."/>
            <person name="Matsuura K."/>
        </authorList>
    </citation>
    <scope>NUCLEOTIDE SEQUENCE</scope>
</reference>
<dbReference type="GO" id="GO:0032807">
    <property type="term" value="C:DNA ligase IV complex"/>
    <property type="evidence" value="ECO:0007669"/>
    <property type="project" value="TreeGrafter"/>
</dbReference>
<sequence>MNTTACKLPEEAGGGHCMLWVEWNPGSFRILLLLNGSAWNGHASDDHIQQLSQLLKLSVKDYMNESKSALSTHGGSTDYTYVVEDGQFVWKKLDQCSKVRMKYGYIQLEKTPYHEAAEIVLDSLLQQCSDLKREVLGLQKTNITAKRERAVLMEKLVKYKEEKLEMERRLTGQFLAVLNAKKERIQQLEDRLQAGNKQPVVTQKNNQKPVHQDSGQSHYDSDTEAETTDDERKFDSNFLGDTSDLLNDTKTLSNIPKHINRRKRHIVEAVAGPSSRKVSGGTVRVGRDEELSAQDLLNNM</sequence>
<dbReference type="Pfam" id="PF06632">
    <property type="entry name" value="XRCC4"/>
    <property type="match status" value="1"/>
</dbReference>
<dbReference type="PANTHER" id="PTHR28559:SF1">
    <property type="entry name" value="DNA REPAIR PROTEIN XRCC4"/>
    <property type="match status" value="1"/>
</dbReference>
<gene>
    <name evidence="9" type="primary">RsXRCC4</name>
</gene>
<feature type="region of interest" description="Disordered" evidence="7">
    <location>
        <begin position="191"/>
        <end position="235"/>
    </location>
</feature>
<dbReference type="PANTHER" id="PTHR28559">
    <property type="entry name" value="DNA REPAIR PROTEIN XRCC4"/>
    <property type="match status" value="1"/>
</dbReference>
<evidence type="ECO:0000256" key="3">
    <source>
        <dbReference type="ARBA" id="ARBA00023172"/>
    </source>
</evidence>
<dbReference type="InterPro" id="IPR053961">
    <property type="entry name" value="XRCC4_N"/>
</dbReference>
<dbReference type="EMBL" id="FX985779">
    <property type="protein sequence ID" value="BBA93666.1"/>
    <property type="molecule type" value="mRNA"/>
</dbReference>
<keyword evidence="5" id="KW-0539">Nucleus</keyword>
<dbReference type="InterPro" id="IPR009089">
    <property type="entry name" value="XRCC4_N_sf"/>
</dbReference>
<dbReference type="GO" id="GO:0010165">
    <property type="term" value="P:response to X-ray"/>
    <property type="evidence" value="ECO:0007669"/>
    <property type="project" value="TreeGrafter"/>
</dbReference>
<dbReference type="InterPro" id="IPR010585">
    <property type="entry name" value="DNA_repair_prot_XRCC4"/>
</dbReference>
<dbReference type="InterPro" id="IPR038051">
    <property type="entry name" value="XRCC4-like_N_sf"/>
</dbReference>
<name>A0A2Z5TRB8_9NEOP</name>
<keyword evidence="4" id="KW-0234">DNA repair</keyword>
<dbReference type="SUPFAM" id="SSF58022">
    <property type="entry name" value="XRCC4, C-terminal oligomerization domain"/>
    <property type="match status" value="1"/>
</dbReference>
<dbReference type="Gene3D" id="1.20.5.370">
    <property type="match status" value="1"/>
</dbReference>
<dbReference type="SUPFAM" id="SSF50809">
    <property type="entry name" value="XRCC4, N-terminal domain"/>
    <property type="match status" value="1"/>
</dbReference>
<dbReference type="AlphaFoldDB" id="A0A2Z5TRB8"/>
<evidence type="ECO:0000259" key="8">
    <source>
        <dbReference type="Pfam" id="PF06632"/>
    </source>
</evidence>